<dbReference type="PANTHER" id="PTHR22753">
    <property type="entry name" value="TRANSMEMBRANE PROTEIN 68"/>
    <property type="match status" value="1"/>
</dbReference>
<dbReference type="InterPro" id="IPR002123">
    <property type="entry name" value="Plipid/glycerol_acylTrfase"/>
</dbReference>
<accession>A0ABW6IFH5</accession>
<keyword evidence="2" id="KW-0012">Acyltransferase</keyword>
<feature type="domain" description="Phospholipid/glycerol acyltransferase" evidence="1">
    <location>
        <begin position="53"/>
        <end position="184"/>
    </location>
</feature>
<name>A0ABW6IFH5_9CYAN</name>
<dbReference type="PANTHER" id="PTHR22753:SF14">
    <property type="entry name" value="MONOACYLGLYCEROL_DIACYLGLYCEROL O-ACYLTRANSFERASE"/>
    <property type="match status" value="1"/>
</dbReference>
<dbReference type="GO" id="GO:0016746">
    <property type="term" value="F:acyltransferase activity"/>
    <property type="evidence" value="ECO:0007669"/>
    <property type="project" value="UniProtKB-KW"/>
</dbReference>
<evidence type="ECO:0000313" key="3">
    <source>
        <dbReference type="Proteomes" id="UP001600165"/>
    </source>
</evidence>
<proteinExistence type="predicted"/>
<protein>
    <submittedName>
        <fullName evidence="2">Lysophospholipid acyltransferase family protein</fullName>
    </submittedName>
</protein>
<dbReference type="Proteomes" id="UP001600165">
    <property type="component" value="Unassembled WGS sequence"/>
</dbReference>
<dbReference type="SUPFAM" id="SSF69593">
    <property type="entry name" value="Glycerol-3-phosphate (1)-acyltransferase"/>
    <property type="match status" value="1"/>
</dbReference>
<dbReference type="CDD" id="cd07987">
    <property type="entry name" value="LPLAT_MGAT-like"/>
    <property type="match status" value="1"/>
</dbReference>
<dbReference type="Pfam" id="PF01553">
    <property type="entry name" value="Acyltransferase"/>
    <property type="match status" value="1"/>
</dbReference>
<evidence type="ECO:0000259" key="1">
    <source>
        <dbReference type="Pfam" id="PF01553"/>
    </source>
</evidence>
<keyword evidence="3" id="KW-1185">Reference proteome</keyword>
<gene>
    <name evidence="2" type="ORF">ACFVKH_11650</name>
</gene>
<evidence type="ECO:0000313" key="2">
    <source>
        <dbReference type="EMBL" id="MFE4106937.1"/>
    </source>
</evidence>
<organism evidence="2 3">
    <name type="scientific">Almyronema epifaneia S1</name>
    <dbReference type="NCBI Taxonomy" id="2991925"/>
    <lineage>
        <taxon>Bacteria</taxon>
        <taxon>Bacillati</taxon>
        <taxon>Cyanobacteriota</taxon>
        <taxon>Cyanophyceae</taxon>
        <taxon>Nodosilineales</taxon>
        <taxon>Nodosilineaceae</taxon>
        <taxon>Almyronema</taxon>
        <taxon>Almyronema epifaneia</taxon>
    </lineage>
</organism>
<comment type="caution">
    <text evidence="2">The sequence shown here is derived from an EMBL/GenBank/DDBJ whole genome shotgun (WGS) entry which is preliminary data.</text>
</comment>
<dbReference type="RefSeq" id="WP_377965172.1">
    <property type="nucleotide sequence ID" value="NZ_JBHZOL010000075.1"/>
</dbReference>
<dbReference type="EMBL" id="JBHZOL010000075">
    <property type="protein sequence ID" value="MFE4106937.1"/>
    <property type="molecule type" value="Genomic_DNA"/>
</dbReference>
<sequence>MQNFSPSKPTTAIPAKTTSEPHRFGWCLDCRDPEFIERWLPLWGWLHRYYFRVQTDGWQHIPPQQPVLLVGSHNGGLASPDMMTMMYDWFKRFGTERPVYGLMHPHVWQLSSSLSQIAARVGAIEAHPKMAIAALRQGASVLVYPGGAKDLFRPHQLRHQICLDNNHAFIKLALREQVPIVPVISVGAHDTLIVLADLYPWVKQLHNWGLIPWLYGLDPEVFPIYLGLPWGLSIGPLPNIPLPITIHTRVCEPILFERYGLQAARDRAYVSACYQQVRQHMQQALDQLVIETA</sequence>
<keyword evidence="2" id="KW-0808">Transferase</keyword>
<reference evidence="2 3" key="1">
    <citation type="submission" date="2024-10" db="EMBL/GenBank/DDBJ databases">
        <authorList>
            <person name="Ratan Roy A."/>
            <person name="Morales Sandoval P.H."/>
            <person name="De Los Santos Villalobos S."/>
            <person name="Chakraborty S."/>
            <person name="Mukherjee J."/>
        </authorList>
    </citation>
    <scope>NUCLEOTIDE SEQUENCE [LARGE SCALE GENOMIC DNA]</scope>
    <source>
        <strain evidence="2 3">S1</strain>
    </source>
</reference>
<dbReference type="PIRSF" id="PIRSF016753">
    <property type="entry name" value="P_lipid/glycerol_ac_tran_prd"/>
    <property type="match status" value="1"/>
</dbReference>
<dbReference type="InterPro" id="IPR016676">
    <property type="entry name" value="P_lipid/glycerol_AcTrfase_prd"/>
</dbReference>